<keyword evidence="1" id="KW-0472">Membrane</keyword>
<feature type="transmembrane region" description="Helical" evidence="1">
    <location>
        <begin position="36"/>
        <end position="53"/>
    </location>
</feature>
<dbReference type="PANTHER" id="PTHR37309">
    <property type="entry name" value="SLR0284 PROTEIN"/>
    <property type="match status" value="1"/>
</dbReference>
<keyword evidence="1" id="KW-1133">Transmembrane helix</keyword>
<dbReference type="EMBL" id="UAPQ01000011">
    <property type="protein sequence ID" value="SPT54450.1"/>
    <property type="molecule type" value="Genomic_DNA"/>
</dbReference>
<name>A0ABY1VQN7_9ACTO</name>
<evidence type="ECO:0000313" key="3">
    <source>
        <dbReference type="Proteomes" id="UP000250006"/>
    </source>
</evidence>
<dbReference type="Pfam" id="PF04020">
    <property type="entry name" value="Phage_holin_4_2"/>
    <property type="match status" value="1"/>
</dbReference>
<proteinExistence type="predicted"/>
<keyword evidence="1" id="KW-0812">Transmembrane</keyword>
<feature type="transmembrane region" description="Helical" evidence="1">
    <location>
        <begin position="60"/>
        <end position="81"/>
    </location>
</feature>
<reference evidence="2 3" key="1">
    <citation type="submission" date="2018-06" db="EMBL/GenBank/DDBJ databases">
        <authorList>
            <consortium name="Pathogen Informatics"/>
            <person name="Doyle S."/>
        </authorList>
    </citation>
    <scope>NUCLEOTIDE SEQUENCE [LARGE SCALE GENOMIC DNA]</scope>
    <source>
        <strain evidence="2 3">NCTC11535</strain>
    </source>
</reference>
<gene>
    <name evidence="2" type="ORF">NCTC11535_02167</name>
</gene>
<dbReference type="InterPro" id="IPR007165">
    <property type="entry name" value="Phage_holin_4_2"/>
</dbReference>
<dbReference type="Proteomes" id="UP000250006">
    <property type="component" value="Unassembled WGS sequence"/>
</dbReference>
<protein>
    <submittedName>
        <fullName evidence="2">Membrane protein of uncharacterized function</fullName>
    </submittedName>
</protein>
<organism evidence="2 3">
    <name type="scientific">Actinomyces bovis</name>
    <dbReference type="NCBI Taxonomy" id="1658"/>
    <lineage>
        <taxon>Bacteria</taxon>
        <taxon>Bacillati</taxon>
        <taxon>Actinomycetota</taxon>
        <taxon>Actinomycetes</taxon>
        <taxon>Actinomycetales</taxon>
        <taxon>Actinomycetaceae</taxon>
        <taxon>Actinomyces</taxon>
    </lineage>
</organism>
<feature type="transmembrane region" description="Helical" evidence="1">
    <location>
        <begin position="109"/>
        <end position="131"/>
    </location>
</feature>
<evidence type="ECO:0000313" key="2">
    <source>
        <dbReference type="EMBL" id="SPT54450.1"/>
    </source>
</evidence>
<dbReference type="RefSeq" id="WP_111837339.1">
    <property type="nucleotide sequence ID" value="NZ_UAPQ01000011.1"/>
</dbReference>
<sequence>MELIIRSIGNAAGLWLTTMVLNGVDVPGSPSLGAKLANLFVVGLVLALVNSLVKPLIRTLAFPLYLLTFGLFALVVNGLMLRLTGWLTDHLVDIGLEAGVPIGLHVETMLAAIVGSIIISLVSALVVGLIGRKRDAN</sequence>
<accession>A0ABY1VQN7</accession>
<evidence type="ECO:0000256" key="1">
    <source>
        <dbReference type="SAM" id="Phobius"/>
    </source>
</evidence>
<keyword evidence="3" id="KW-1185">Reference proteome</keyword>
<comment type="caution">
    <text evidence="2">The sequence shown here is derived from an EMBL/GenBank/DDBJ whole genome shotgun (WGS) entry which is preliminary data.</text>
</comment>
<dbReference type="PANTHER" id="PTHR37309:SF1">
    <property type="entry name" value="SLR0284 PROTEIN"/>
    <property type="match status" value="1"/>
</dbReference>
<feature type="transmembrane region" description="Helical" evidence="1">
    <location>
        <begin position="7"/>
        <end position="24"/>
    </location>
</feature>